<feature type="short sequence motif" description="GXSXG" evidence="3">
    <location>
        <begin position="28"/>
        <end position="32"/>
    </location>
</feature>
<evidence type="ECO:0000256" key="2">
    <source>
        <dbReference type="ARBA" id="ARBA00023098"/>
    </source>
</evidence>
<evidence type="ECO:0000256" key="1">
    <source>
        <dbReference type="ARBA" id="ARBA00010240"/>
    </source>
</evidence>
<sequence>MLAPPSNWDLVKKCFDLDIADFFDQLAGTSTGGLLALYLAARGGRLARANDDTLRSRPGSASGASDFYMDNGAAIFDTSEGRKLGRFLASAGQYRHGAAGLEGVLHNVFDNMTLQDLEAYGANLVVTTVDAVHKRTAFFFRTSGRPPPAYTGPVMAGEGTNGLATPLRKDDHRNLVLVRDPSRPPGPPVYDEAQDALDAARDARASQATGWLSPMVYFGEEEVPAGLEGLTGTNRNDVRYITATGGWVAPMSFDEYDFRLVDVARATSAAPVFLPPKQVRPVLREGEPLPADWRYRVFVDGGLANNDPTFMGLAQLLQRNNKAGLKDCAILSIGTGTKAAYDGYDAPAPKLRRSSWLGRLGSVLGTVALSPVRLLNVLTWGWAKRLANIPKSILHVGGLVGLTMDTNGEDKENMFRLIYYGLLRAPEGTYLRIQIKDEQRDYRRPQQPQARGGGGGAAAVQGFDWEDLPPEAKQAWRDALSNMDDPRPQVLNAYKEMGEMMAARFALRLTWWVRCFVFGLDEAAKNPFVLMPELQGLNNGKEAQGGRFLAKAIGEAPDAIW</sequence>
<dbReference type="InterPro" id="IPR002641">
    <property type="entry name" value="PNPLA_dom"/>
</dbReference>
<dbReference type="GO" id="GO:0016787">
    <property type="term" value="F:hydrolase activity"/>
    <property type="evidence" value="ECO:0007669"/>
    <property type="project" value="UniProtKB-UniRule"/>
</dbReference>
<protein>
    <recommendedName>
        <fullName evidence="4">Patatin</fullName>
        <ecNumber evidence="4">3.1.1.-</ecNumber>
    </recommendedName>
</protein>
<keyword evidence="3 4" id="KW-0442">Lipid degradation</keyword>
<organism evidence="6 7">
    <name type="scientific">Edaphochlamys debaryana</name>
    <dbReference type="NCBI Taxonomy" id="47281"/>
    <lineage>
        <taxon>Eukaryota</taxon>
        <taxon>Viridiplantae</taxon>
        <taxon>Chlorophyta</taxon>
        <taxon>core chlorophytes</taxon>
        <taxon>Chlorophyceae</taxon>
        <taxon>CS clade</taxon>
        <taxon>Chlamydomonadales</taxon>
        <taxon>Chlamydomonadales incertae sedis</taxon>
        <taxon>Edaphochlamys</taxon>
    </lineage>
</organism>
<dbReference type="PROSITE" id="PS51635">
    <property type="entry name" value="PNPLA"/>
    <property type="match status" value="1"/>
</dbReference>
<gene>
    <name evidence="6" type="ORF">HYH03_001226</name>
</gene>
<dbReference type="Pfam" id="PF01734">
    <property type="entry name" value="Patatin"/>
    <property type="match status" value="1"/>
</dbReference>
<dbReference type="OrthoDB" id="545248at2759"/>
<dbReference type="Gene3D" id="3.40.1090.10">
    <property type="entry name" value="Cytosolic phospholipase A2 catalytic domain"/>
    <property type="match status" value="1"/>
</dbReference>
<comment type="caution">
    <text evidence="6">The sequence shown here is derived from an EMBL/GenBank/DDBJ whole genome shotgun (WGS) entry which is preliminary data.</text>
</comment>
<dbReference type="EC" id="3.1.1.-" evidence="4"/>
<dbReference type="SUPFAM" id="SSF52151">
    <property type="entry name" value="FabD/lysophospholipase-like"/>
    <property type="match status" value="1"/>
</dbReference>
<dbReference type="InterPro" id="IPR016035">
    <property type="entry name" value="Acyl_Trfase/lysoPLipase"/>
</dbReference>
<feature type="active site" description="Proton acceptor" evidence="3">
    <location>
        <position position="300"/>
    </location>
</feature>
<evidence type="ECO:0000256" key="4">
    <source>
        <dbReference type="RuleBase" id="RU361262"/>
    </source>
</evidence>
<accession>A0A835YHS0</accession>
<comment type="similarity">
    <text evidence="1 4">Belongs to the patatin family.</text>
</comment>
<evidence type="ECO:0000313" key="7">
    <source>
        <dbReference type="Proteomes" id="UP000612055"/>
    </source>
</evidence>
<keyword evidence="2 3" id="KW-0443">Lipid metabolism</keyword>
<dbReference type="PANTHER" id="PTHR32176:SF92">
    <property type="entry name" value="XYLOSE ISOMERASE"/>
    <property type="match status" value="1"/>
</dbReference>
<dbReference type="GO" id="GO:0016042">
    <property type="term" value="P:lipid catabolic process"/>
    <property type="evidence" value="ECO:0007669"/>
    <property type="project" value="UniProtKB-UniRule"/>
</dbReference>
<evidence type="ECO:0000256" key="3">
    <source>
        <dbReference type="PROSITE-ProRule" id="PRU01161"/>
    </source>
</evidence>
<proteinExistence type="inferred from homology"/>
<reference evidence="6" key="1">
    <citation type="journal article" date="2020" name="bioRxiv">
        <title>Comparative genomics of Chlamydomonas.</title>
        <authorList>
            <person name="Craig R.J."/>
            <person name="Hasan A.R."/>
            <person name="Ness R.W."/>
            <person name="Keightley P.D."/>
        </authorList>
    </citation>
    <scope>NUCLEOTIDE SEQUENCE</scope>
    <source>
        <strain evidence="6">CCAP 11/70</strain>
    </source>
</reference>
<dbReference type="Proteomes" id="UP000612055">
    <property type="component" value="Unassembled WGS sequence"/>
</dbReference>
<comment type="caution">
    <text evidence="3">Lacks conserved residue(s) required for the propagation of feature annotation.</text>
</comment>
<comment type="function">
    <text evidence="4">Lipolytic acyl hydrolase (LAH).</text>
</comment>
<keyword evidence="7" id="KW-1185">Reference proteome</keyword>
<feature type="short sequence motif" description="DGA/G" evidence="3">
    <location>
        <begin position="300"/>
        <end position="302"/>
    </location>
</feature>
<evidence type="ECO:0000259" key="5">
    <source>
        <dbReference type="PROSITE" id="PS51635"/>
    </source>
</evidence>
<dbReference type="PANTHER" id="PTHR32176">
    <property type="entry name" value="XYLOSE ISOMERASE"/>
    <property type="match status" value="1"/>
</dbReference>
<name>A0A835YHS0_9CHLO</name>
<comment type="domain">
    <text evidence="4">The nitrogen atoms of the two glycine residues in the GGXR motif define the oxyanion hole, and stabilize the oxyanion that forms during the nucleophilic attack by the catalytic serine during substrate cleavage.</text>
</comment>
<feature type="domain" description="PNPLA" evidence="5">
    <location>
        <begin position="1"/>
        <end position="313"/>
    </location>
</feature>
<dbReference type="EMBL" id="JAEHOE010000002">
    <property type="protein sequence ID" value="KAG2501443.1"/>
    <property type="molecule type" value="Genomic_DNA"/>
</dbReference>
<keyword evidence="3 4" id="KW-0378">Hydrolase</keyword>
<dbReference type="AlphaFoldDB" id="A0A835YHS0"/>
<evidence type="ECO:0000313" key="6">
    <source>
        <dbReference type="EMBL" id="KAG2501443.1"/>
    </source>
</evidence>
<feature type="active site" description="Nucleophile" evidence="3">
    <location>
        <position position="30"/>
    </location>
</feature>